<feature type="compositionally biased region" description="Polar residues" evidence="1">
    <location>
        <begin position="165"/>
        <end position="175"/>
    </location>
</feature>
<reference evidence="2 3" key="1">
    <citation type="submission" date="2020-07" db="EMBL/GenBank/DDBJ databases">
        <title>Complete genome sequence of Rhizobium japonicum phage Pasto.</title>
        <authorList>
            <person name="Manuel N.S."/>
            <person name="Ravindran A."/>
            <person name="Newkirk H."/>
            <person name="Gonzalez C."/>
            <person name="Young R."/>
            <person name="Liu M."/>
        </authorList>
    </citation>
    <scope>NUCLEOTIDE SEQUENCE [LARGE SCALE GENOMIC DNA]</scope>
</reference>
<dbReference type="Proteomes" id="UP000593603">
    <property type="component" value="Segment"/>
</dbReference>
<dbReference type="EMBL" id="MT708545">
    <property type="protein sequence ID" value="QOV06125.1"/>
    <property type="molecule type" value="Genomic_DNA"/>
</dbReference>
<sequence length="1270" mass="138924">MNSRLAEAIKAEAQRIGANPADLATVMSYETGGTFDVWKKGPTTQWGVHRGLIQMGEPEQRKYNYHKDMPVEDAVAASANYLVDRGFKPGMGLLEMYSAINAGSIGEKYYNRSDAGNGGAPGTVRDKVNNQMEGHKAKAVALLNGEFQPSERTYFDTPAGERRPQSNPYQYQDVSAPSPRTVVDVNTQPAGPSNDGFWADFSDSFQSSSITSQAIRWMSEGGIDPDFQIGEDRGMKLSKQYPEMYHDFLFNSSSDLVLRQRMQWADEDVKRQERLAGGGWRATGAGLLAGAADPLPLALGIATGGIGSGAVAGLGMAARVGVGAASGAVSNASVDWASGALTDNPYADPLLSGGAGAVFGALGGALARSAGSQFESSLAHEIGNRLEAENRGLIPARSETPRFDDDDILPVSGPTGSGGAARNTQMRDSLIGDDAGLAIQMRDEDVGRGFGGWLRKGDVTGQMTTDANPVTRMVGANLFEETAGFTDHSVVPDSVNSKMTAMHRKYVGDFNVEFIPAKKAYISEGGQFSLNLAARGRRGDEFNSLVSAYIRDPAPSSDTSPHVVKAGNALRKSMANFAREMKEAGLWSGSADDNYLPYIANHAKIAQLDELVHQDAMEAFFKAAIIKHSPELGEDLAKRMARGYWGNIRKAGYGIDDGLARSLHLNDREAFKQSFFENLDNKNLLSDEELEKVYDVLSGLMDETKKTVEPSKGVGYLKRRTLLDYNEQFMVPLRVPSEGQTHLKLKVSDLFEDDAELLFHRYARTMSGRVSFAKQQFINPTSGEVMMDGIKSETDLAKLMNMVRESYRLMPGNYNDKKKAADNALQNIEFGWKRINGIPVFNNSSSYAKWARRIKATQFIRLMSNMGLNQVQEGWKLISLTGFRASLSQLPAIRTMVTGINSGAFKKDKLLSELTDMTGIGLEGLWNKFDFRLDEDRIGEGLSSKIGQKVDAALEAGQQVTSQISFMRAISDYQQRWAMKAITQQMVTMARKAKTGEDTFDFSKIKVRDRERLASIGLGDRDAQMLFKNLLKHSEIEDGKIVGVNVGAWDAEAVSKFRVFLGRYTDRLVQQNDYGALSKWMSHPVASMFTQFRSFVFGAWAKSTLWTANHGILKDPRMMVMVMGELAAGTATYVVRQAGQTSTDDGFDKFWEEDMQPANLIKNGFARTATASVVPMFADSLLMFTPVGPQFGQARASGSASDAWIGTPLADQIKSAGAFSKGAMDSIWKDREMTQNEIKAGVRAFVPLGNWVPFTAALGAMIEDRPTSNR</sequence>
<keyword evidence="3" id="KW-1185">Reference proteome</keyword>
<evidence type="ECO:0000256" key="1">
    <source>
        <dbReference type="SAM" id="MobiDB-lite"/>
    </source>
</evidence>
<feature type="region of interest" description="Disordered" evidence="1">
    <location>
        <begin position="151"/>
        <end position="176"/>
    </location>
</feature>
<evidence type="ECO:0000313" key="2">
    <source>
        <dbReference type="EMBL" id="QOV06125.1"/>
    </source>
</evidence>
<evidence type="ECO:0000313" key="3">
    <source>
        <dbReference type="Proteomes" id="UP000593603"/>
    </source>
</evidence>
<feature type="region of interest" description="Disordered" evidence="1">
    <location>
        <begin position="390"/>
        <end position="427"/>
    </location>
</feature>
<protein>
    <submittedName>
        <fullName evidence="2">Internal capsid protein</fullName>
    </submittedName>
</protein>
<organism evidence="2 3">
    <name type="scientific">Rhizobium phage Pasto</name>
    <dbReference type="NCBI Taxonomy" id="2767575"/>
    <lineage>
        <taxon>Viruses</taxon>
        <taxon>Duplodnaviria</taxon>
        <taxon>Heunggongvirae</taxon>
        <taxon>Uroviricota</taxon>
        <taxon>Caudoviricetes</taxon>
        <taxon>Autographivirales</taxon>
        <taxon>Autographivirales incertae sedis</taxon>
        <taxon>Pastovirus</taxon>
        <taxon>Pastovirus pasto</taxon>
    </lineage>
</organism>
<gene>
    <name evidence="2" type="ORF">CPT_Pasto_051</name>
</gene>
<name>A0A7S6R6Y7_9CAUD</name>
<accession>A0A7S6R6Y7</accession>
<proteinExistence type="predicted"/>